<evidence type="ECO:0000256" key="1">
    <source>
        <dbReference type="ARBA" id="ARBA00010877"/>
    </source>
</evidence>
<evidence type="ECO:0000256" key="7">
    <source>
        <dbReference type="RuleBase" id="RU363000"/>
    </source>
</evidence>
<name>A0AAD4NI56_9BILA</name>
<comment type="function">
    <text evidence="7">Component of the MICOS complex, a large protein complex of the mitochondrial inner membrane that plays crucial roles in the maintenance of crista junctions, inner membrane architecture, and formation of contact sites to the outer membrane.</text>
</comment>
<sequence>MRRKVLTVVGLTTTAVGAGAGYAYLHPEVVPEEMKGWFKNLEKLDPRNKGESLKAQMPKLPEVANKLAVKSGISEPQKAADLGRSIANGSADTVANVVDSKIKPIDVKRSNEALSTVKSPTPLDQTRIQKELDTKLLDALRDAENKVKVASEAKYKTIMAVKEHSQALKQAVDDGQMGNWSLVTEALQKSENLSKQDIGKESVSRDAIDSLRKVIADAKAIAGKSGSSSLVLNATETANKMSHQLDELNHSVEKARNERRIFNQYKDLIEKSRQHFAQELNSIVPGVDANAKGNKLSEDELNALIAHAYLRVLEEQHIAQAIEDQRKADARIAEAQLDLELRRVHEATNVDVEKKVHEERKMWEAELEARLQRASLAHAEHLESVIRTQKQLHDIENAKLVEEAVNQERNLHAKQINLSVTKLNAIEHALQNRVTADAENRRAKQYWLACQNLAESIVHGQKAGNSVEARRKALANELKVIQDASENDTFIKTLVGCFPKSAIETGVYTEQDLKNRFAKMYKLAKRTAKIDDNGGSLFKYFSSYLQSMLIMELPRSYTPDDKINLAKLDTYDVLSRAKYFVEHDDFESAIRLLQLLEGGQPASLARDWVVDARNYLETRFLAQLLMDHATVTSIRSVY</sequence>
<proteinExistence type="inferred from homology"/>
<dbReference type="PANTHER" id="PTHR15415">
    <property type="entry name" value="MITOFILIN"/>
    <property type="match status" value="1"/>
</dbReference>
<evidence type="ECO:0000313" key="10">
    <source>
        <dbReference type="Proteomes" id="UP001201812"/>
    </source>
</evidence>
<accession>A0AAD4NI56</accession>
<dbReference type="Pfam" id="PF09731">
    <property type="entry name" value="Mitofilin"/>
    <property type="match status" value="1"/>
</dbReference>
<dbReference type="GO" id="GO:0042407">
    <property type="term" value="P:cristae formation"/>
    <property type="evidence" value="ECO:0007669"/>
    <property type="project" value="TreeGrafter"/>
</dbReference>
<comment type="subunit">
    <text evidence="7">Component of the mitochondrial contact site and cristae organizing system (MICOS) complex.</text>
</comment>
<dbReference type="PANTHER" id="PTHR15415:SF7">
    <property type="entry name" value="MICOS COMPLEX SUBUNIT MIC60"/>
    <property type="match status" value="1"/>
</dbReference>
<gene>
    <name evidence="9" type="ORF">DdX_01071</name>
</gene>
<evidence type="ECO:0000256" key="3">
    <source>
        <dbReference type="ARBA" id="ARBA00022792"/>
    </source>
</evidence>
<evidence type="ECO:0000313" key="9">
    <source>
        <dbReference type="EMBL" id="KAI1728867.1"/>
    </source>
</evidence>
<dbReference type="EMBL" id="JAKKPZ010000001">
    <property type="protein sequence ID" value="KAI1728867.1"/>
    <property type="molecule type" value="Genomic_DNA"/>
</dbReference>
<keyword evidence="6" id="KW-0472">Membrane</keyword>
<organism evidence="9 10">
    <name type="scientific">Ditylenchus destructor</name>
    <dbReference type="NCBI Taxonomy" id="166010"/>
    <lineage>
        <taxon>Eukaryota</taxon>
        <taxon>Metazoa</taxon>
        <taxon>Ecdysozoa</taxon>
        <taxon>Nematoda</taxon>
        <taxon>Chromadorea</taxon>
        <taxon>Rhabditida</taxon>
        <taxon>Tylenchina</taxon>
        <taxon>Tylenchomorpha</taxon>
        <taxon>Sphaerularioidea</taxon>
        <taxon>Anguinidae</taxon>
        <taxon>Anguininae</taxon>
        <taxon>Ditylenchus</taxon>
    </lineage>
</organism>
<comment type="subcellular location">
    <subcellularLocation>
        <location evidence="7">Mitochondrion inner membrane</location>
        <topology evidence="7">Single-pass membrane protein</topology>
    </subcellularLocation>
</comment>
<dbReference type="Proteomes" id="UP001201812">
    <property type="component" value="Unassembled WGS sequence"/>
</dbReference>
<dbReference type="InterPro" id="IPR019133">
    <property type="entry name" value="MIC60"/>
</dbReference>
<dbReference type="AlphaFoldDB" id="A0AAD4NI56"/>
<evidence type="ECO:0000256" key="4">
    <source>
        <dbReference type="ARBA" id="ARBA00022989"/>
    </source>
</evidence>
<keyword evidence="8" id="KW-0732">Signal</keyword>
<comment type="similarity">
    <text evidence="1 7">Belongs to the MICOS complex subunit Mic60 family.</text>
</comment>
<protein>
    <recommendedName>
        <fullName evidence="7">MICOS complex subunit MIC60</fullName>
    </recommendedName>
    <alternativeName>
        <fullName evidence="7">Mitofilin</fullName>
    </alternativeName>
</protein>
<keyword evidence="5 7" id="KW-0496">Mitochondrion</keyword>
<keyword evidence="10" id="KW-1185">Reference proteome</keyword>
<reference evidence="9" key="1">
    <citation type="submission" date="2022-01" db="EMBL/GenBank/DDBJ databases">
        <title>Genome Sequence Resource for Two Populations of Ditylenchus destructor, the Migratory Endoparasitic Phytonematode.</title>
        <authorList>
            <person name="Zhang H."/>
            <person name="Lin R."/>
            <person name="Xie B."/>
        </authorList>
    </citation>
    <scope>NUCLEOTIDE SEQUENCE</scope>
    <source>
        <strain evidence="9">BazhouSP</strain>
    </source>
</reference>
<evidence type="ECO:0000256" key="6">
    <source>
        <dbReference type="ARBA" id="ARBA00023136"/>
    </source>
</evidence>
<comment type="caution">
    <text evidence="9">The sequence shown here is derived from an EMBL/GenBank/DDBJ whole genome shotgun (WGS) entry which is preliminary data.</text>
</comment>
<evidence type="ECO:0000256" key="8">
    <source>
        <dbReference type="SAM" id="SignalP"/>
    </source>
</evidence>
<feature type="signal peptide" evidence="8">
    <location>
        <begin position="1"/>
        <end position="20"/>
    </location>
</feature>
<keyword evidence="2 7" id="KW-0812">Transmembrane</keyword>
<keyword evidence="3 7" id="KW-0999">Mitochondrion inner membrane</keyword>
<keyword evidence="4" id="KW-1133">Transmembrane helix</keyword>
<dbReference type="GO" id="GO:0061617">
    <property type="term" value="C:MICOS complex"/>
    <property type="evidence" value="ECO:0007669"/>
    <property type="project" value="TreeGrafter"/>
</dbReference>
<evidence type="ECO:0000256" key="5">
    <source>
        <dbReference type="ARBA" id="ARBA00023128"/>
    </source>
</evidence>
<feature type="chain" id="PRO_5041911729" description="MICOS complex subunit MIC60" evidence="8">
    <location>
        <begin position="21"/>
        <end position="638"/>
    </location>
</feature>
<evidence type="ECO:0000256" key="2">
    <source>
        <dbReference type="ARBA" id="ARBA00022692"/>
    </source>
</evidence>